<proteinExistence type="predicted"/>
<dbReference type="Pfam" id="PF04970">
    <property type="entry name" value="LRAT"/>
    <property type="match status" value="1"/>
</dbReference>
<name>A0A2T7PT45_POMCA</name>
<dbReference type="InterPro" id="IPR043504">
    <property type="entry name" value="Peptidase_S1_PA_chymotrypsin"/>
</dbReference>
<dbReference type="OrthoDB" id="421951at2759"/>
<evidence type="ECO:0000259" key="3">
    <source>
        <dbReference type="PROSITE" id="PS51934"/>
    </source>
</evidence>
<dbReference type="PANTHER" id="PTHR24252">
    <property type="entry name" value="ACROSIN-RELATED"/>
    <property type="match status" value="1"/>
</dbReference>
<evidence type="ECO:0000256" key="1">
    <source>
        <dbReference type="ARBA" id="ARBA00023157"/>
    </source>
</evidence>
<dbReference type="InterPro" id="IPR009003">
    <property type="entry name" value="Peptidase_S1_PA"/>
</dbReference>
<accession>A0A2T7PT45</accession>
<feature type="domain" description="LRAT" evidence="3">
    <location>
        <begin position="349"/>
        <end position="458"/>
    </location>
</feature>
<organism evidence="4 5">
    <name type="scientific">Pomacea canaliculata</name>
    <name type="common">Golden apple snail</name>
    <dbReference type="NCBI Taxonomy" id="400727"/>
    <lineage>
        <taxon>Eukaryota</taxon>
        <taxon>Metazoa</taxon>
        <taxon>Spiralia</taxon>
        <taxon>Lophotrochozoa</taxon>
        <taxon>Mollusca</taxon>
        <taxon>Gastropoda</taxon>
        <taxon>Caenogastropoda</taxon>
        <taxon>Architaenioglossa</taxon>
        <taxon>Ampullarioidea</taxon>
        <taxon>Ampullariidae</taxon>
        <taxon>Pomacea</taxon>
    </lineage>
</organism>
<dbReference type="InterPro" id="IPR007053">
    <property type="entry name" value="LRAT_dom"/>
</dbReference>
<dbReference type="PRINTS" id="PR00722">
    <property type="entry name" value="CHYMOTRYPSIN"/>
</dbReference>
<dbReference type="Proteomes" id="UP000245119">
    <property type="component" value="Linkage Group LG2"/>
</dbReference>
<keyword evidence="1" id="KW-1015">Disulfide bond</keyword>
<dbReference type="AlphaFoldDB" id="A0A2T7PT45"/>
<dbReference type="Gene3D" id="2.40.10.10">
    <property type="entry name" value="Trypsin-like serine proteases"/>
    <property type="match status" value="2"/>
</dbReference>
<dbReference type="Pfam" id="PF00089">
    <property type="entry name" value="Trypsin"/>
    <property type="match status" value="1"/>
</dbReference>
<dbReference type="CDD" id="cd00190">
    <property type="entry name" value="Tryp_SPc"/>
    <property type="match status" value="1"/>
</dbReference>
<dbReference type="STRING" id="400727.A0A2T7PT45"/>
<sequence length="495" mass="55729">MLHRDIVQPLDFLLPSAKSFRMRVHMATVLLYVCLASLDARPRRPFQRRHLRARRHKAAEIVNSHRFGRDIHCGRRPLDTSPLDATVNGWDVVALELRQSQEVGYIPTFGLFPWTVGIADISGQHLCGGVIISERWVISSANCFEERKETDVMLKVGDDNLDIRDEGEQMFEVQGIYMHAAYDPETWDYDLALVKVKPHGQRGIRFDDFVQPACLPSPHTFYSARTKCYISGWETKRTKGNKGGKRTLLAAQIPILPSWECGAIYNGLITPRMLCAGLLTKGMNACSSESGSPLICNIDDIRPRVPDIYRTFYRNDLRITENNGANTAEFTVSCAKNNMLSFSRREEQTPHCHHLLSTHFLIGLKGNGKVIELTTIVHPGSSTGTPEGIVQEADFMKVAGSSKAKINNEKDKDWEPRLPWQIVATARDLIGSRLYHFLNSNCEHFAKFCRYGKTDSDQAKQFLKKLESLGSNVTAILGLLASFVVMRTKSGAQYQ</sequence>
<keyword evidence="5" id="KW-1185">Reference proteome</keyword>
<dbReference type="Gene3D" id="3.90.1720.10">
    <property type="entry name" value="endopeptidase domain like (from Nostoc punctiforme)"/>
    <property type="match status" value="1"/>
</dbReference>
<dbReference type="GO" id="GO:0004252">
    <property type="term" value="F:serine-type endopeptidase activity"/>
    <property type="evidence" value="ECO:0007669"/>
    <property type="project" value="InterPro"/>
</dbReference>
<dbReference type="PANTHER" id="PTHR24252:SF7">
    <property type="entry name" value="HYALIN"/>
    <property type="match status" value="1"/>
</dbReference>
<evidence type="ECO:0000313" key="5">
    <source>
        <dbReference type="Proteomes" id="UP000245119"/>
    </source>
</evidence>
<dbReference type="PROSITE" id="PS51934">
    <property type="entry name" value="LRAT"/>
    <property type="match status" value="1"/>
</dbReference>
<gene>
    <name evidence="4" type="ORF">C0Q70_03583</name>
</gene>
<dbReference type="EMBL" id="PZQS01000002">
    <property type="protein sequence ID" value="PVD36598.1"/>
    <property type="molecule type" value="Genomic_DNA"/>
</dbReference>
<comment type="caution">
    <text evidence="4">The sequence shown here is derived from an EMBL/GenBank/DDBJ whole genome shotgun (WGS) entry which is preliminary data.</text>
</comment>
<dbReference type="SMART" id="SM00020">
    <property type="entry name" value="Tryp_SPc"/>
    <property type="match status" value="1"/>
</dbReference>
<dbReference type="PROSITE" id="PS50240">
    <property type="entry name" value="TRYPSIN_DOM"/>
    <property type="match status" value="1"/>
</dbReference>
<dbReference type="FunFam" id="2.40.10.10:FF:000068">
    <property type="entry name" value="transmembrane protease serine 2"/>
    <property type="match status" value="1"/>
</dbReference>
<evidence type="ECO:0000259" key="2">
    <source>
        <dbReference type="PROSITE" id="PS50240"/>
    </source>
</evidence>
<dbReference type="InterPro" id="IPR001254">
    <property type="entry name" value="Trypsin_dom"/>
</dbReference>
<reference evidence="4 5" key="1">
    <citation type="submission" date="2018-04" db="EMBL/GenBank/DDBJ databases">
        <title>The genome of golden apple snail Pomacea canaliculata provides insight into stress tolerance and invasive adaptation.</title>
        <authorList>
            <person name="Liu C."/>
            <person name="Liu B."/>
            <person name="Ren Y."/>
            <person name="Zhang Y."/>
            <person name="Wang H."/>
            <person name="Li S."/>
            <person name="Jiang F."/>
            <person name="Yin L."/>
            <person name="Zhang G."/>
            <person name="Qian W."/>
            <person name="Fan W."/>
        </authorList>
    </citation>
    <scope>NUCLEOTIDE SEQUENCE [LARGE SCALE GENOMIC DNA]</scope>
    <source>
        <strain evidence="4">SZHN2017</strain>
        <tissue evidence="4">Muscle</tissue>
    </source>
</reference>
<evidence type="ECO:0000313" key="4">
    <source>
        <dbReference type="EMBL" id="PVD36598.1"/>
    </source>
</evidence>
<protein>
    <submittedName>
        <fullName evidence="4">Uncharacterized protein</fullName>
    </submittedName>
</protein>
<dbReference type="InterPro" id="IPR001314">
    <property type="entry name" value="Peptidase_S1A"/>
</dbReference>
<dbReference type="GO" id="GO:0006508">
    <property type="term" value="P:proteolysis"/>
    <property type="evidence" value="ECO:0007669"/>
    <property type="project" value="InterPro"/>
</dbReference>
<dbReference type="SUPFAM" id="SSF50494">
    <property type="entry name" value="Trypsin-like serine proteases"/>
    <property type="match status" value="1"/>
</dbReference>
<feature type="domain" description="Peptidase S1" evidence="2">
    <location>
        <begin position="86"/>
        <end position="414"/>
    </location>
</feature>